<dbReference type="InterPro" id="IPR002938">
    <property type="entry name" value="FAD-bd"/>
</dbReference>
<evidence type="ECO:0000313" key="8">
    <source>
        <dbReference type="EMBL" id="XBH17337.1"/>
    </source>
</evidence>
<feature type="domain" description="FAD-binding" evidence="6">
    <location>
        <begin position="13"/>
        <end position="64"/>
    </location>
</feature>
<organism evidence="8">
    <name type="scientific">Telmatobacter sp. DSM 110680</name>
    <dbReference type="NCBI Taxonomy" id="3036704"/>
    <lineage>
        <taxon>Bacteria</taxon>
        <taxon>Pseudomonadati</taxon>
        <taxon>Acidobacteriota</taxon>
        <taxon>Terriglobia</taxon>
        <taxon>Terriglobales</taxon>
        <taxon>Acidobacteriaceae</taxon>
        <taxon>Telmatobacter</taxon>
    </lineage>
</organism>
<dbReference type="EMBL" id="CP121196">
    <property type="protein sequence ID" value="XBH17337.1"/>
    <property type="molecule type" value="Genomic_DNA"/>
</dbReference>
<sequence length="544" mass="59688">MLVEQLSPDQPACDFCIVGSGPVGMALALELDELGQEILLLESGGSDLDSKIADASRAQIVDQRRHADMSLTVCRALGGTSWTWGGRCVAYNDADFAARNFVPDAAWPITHDTIRPWYATASKYLLCGNDHFNIPYTRALTGGLTMDSVERWATTPRLIEIHRDALIRSQRIKISLRSTVVGLYVNEDGSWVESLEVATPAGPRTVKARNFILALGGVETSRFLLSIQQKNPRLFGGIDGPLGRYYMGHLSGKIATLQLRNPESVSDLDFHLDDGAWYRRRLMLTDETQLNNKLLNAVFWADNPAFYDPSHRSPVLSATFLAIAFPPTGRRLLSEAIRLAHTGPRPYKIAAHLRNAILGAPGGAVDLYRVLRDRFLAKPRKPGFIVPNKGGSYALHYHAEQAPNPLSRITLTAEKDAFGMPRASIDMRYSCQDVDSVLESHRLLDQALRANQIGQLVYWNSPEETRAWVEENAGDGFHQIGGVRMGTDPSTSVVDPDLNVHGLSNLSIASSAVFPSGSQANSTLLAVALAMRLAHRLANSTSRP</sequence>
<evidence type="ECO:0000256" key="3">
    <source>
        <dbReference type="ARBA" id="ARBA00022630"/>
    </source>
</evidence>
<reference evidence="8" key="1">
    <citation type="submission" date="2023-03" db="EMBL/GenBank/DDBJ databases">
        <title>Edaphobacter sp.</title>
        <authorList>
            <person name="Huber K.J."/>
            <person name="Papendorf J."/>
            <person name="Pilke C."/>
            <person name="Bunk B."/>
            <person name="Sproeer C."/>
            <person name="Pester M."/>
        </authorList>
    </citation>
    <scope>NUCLEOTIDE SEQUENCE</scope>
    <source>
        <strain evidence="8">DSM 110680</strain>
    </source>
</reference>
<evidence type="ECO:0000256" key="5">
    <source>
        <dbReference type="ARBA" id="ARBA00023002"/>
    </source>
</evidence>
<dbReference type="InterPro" id="IPR051473">
    <property type="entry name" value="P2Ox-like"/>
</dbReference>
<evidence type="ECO:0000256" key="2">
    <source>
        <dbReference type="ARBA" id="ARBA00010790"/>
    </source>
</evidence>
<dbReference type="SUPFAM" id="SSF51905">
    <property type="entry name" value="FAD/NAD(P)-binding domain"/>
    <property type="match status" value="1"/>
</dbReference>
<dbReference type="Pfam" id="PF01494">
    <property type="entry name" value="FAD_binding_3"/>
    <property type="match status" value="1"/>
</dbReference>
<name>A0AAU7DJ34_9BACT</name>
<dbReference type="RefSeq" id="WP_348262568.1">
    <property type="nucleotide sequence ID" value="NZ_CP121196.1"/>
</dbReference>
<evidence type="ECO:0000259" key="7">
    <source>
        <dbReference type="Pfam" id="PF05199"/>
    </source>
</evidence>
<dbReference type="PANTHER" id="PTHR42784:SF1">
    <property type="entry name" value="PYRANOSE 2-OXIDASE"/>
    <property type="match status" value="1"/>
</dbReference>
<keyword evidence="3" id="KW-0285">Flavoprotein</keyword>
<keyword evidence="4" id="KW-0274">FAD</keyword>
<gene>
    <name evidence="8" type="ORF">P8935_22575</name>
</gene>
<evidence type="ECO:0000259" key="6">
    <source>
        <dbReference type="Pfam" id="PF01494"/>
    </source>
</evidence>
<dbReference type="InterPro" id="IPR036188">
    <property type="entry name" value="FAD/NAD-bd_sf"/>
</dbReference>
<dbReference type="AlphaFoldDB" id="A0AAU7DJ34"/>
<keyword evidence="5" id="KW-0560">Oxidoreductase</keyword>
<evidence type="ECO:0000256" key="4">
    <source>
        <dbReference type="ARBA" id="ARBA00022827"/>
    </source>
</evidence>
<dbReference type="GO" id="GO:0016614">
    <property type="term" value="F:oxidoreductase activity, acting on CH-OH group of donors"/>
    <property type="evidence" value="ECO:0007669"/>
    <property type="project" value="InterPro"/>
</dbReference>
<protein>
    <submittedName>
        <fullName evidence="8">GMC oxidoreductase</fullName>
    </submittedName>
</protein>
<dbReference type="InterPro" id="IPR007867">
    <property type="entry name" value="GMC_OxRtase_C"/>
</dbReference>
<accession>A0AAU7DJ34</accession>
<proteinExistence type="inferred from homology"/>
<dbReference type="Gene3D" id="3.30.410.40">
    <property type="match status" value="1"/>
</dbReference>
<comment type="cofactor">
    <cofactor evidence="1">
        <name>FAD</name>
        <dbReference type="ChEBI" id="CHEBI:57692"/>
    </cofactor>
</comment>
<dbReference type="Gene3D" id="3.50.50.60">
    <property type="entry name" value="FAD/NAD(P)-binding domain"/>
    <property type="match status" value="2"/>
</dbReference>
<dbReference type="Pfam" id="PF05199">
    <property type="entry name" value="GMC_oxred_C"/>
    <property type="match status" value="1"/>
</dbReference>
<dbReference type="GO" id="GO:0071949">
    <property type="term" value="F:FAD binding"/>
    <property type="evidence" value="ECO:0007669"/>
    <property type="project" value="InterPro"/>
</dbReference>
<comment type="similarity">
    <text evidence="2">Belongs to the GMC oxidoreductase family.</text>
</comment>
<evidence type="ECO:0000256" key="1">
    <source>
        <dbReference type="ARBA" id="ARBA00001974"/>
    </source>
</evidence>
<feature type="domain" description="Glucose-methanol-choline oxidoreductase C-terminal" evidence="7">
    <location>
        <begin position="404"/>
        <end position="530"/>
    </location>
</feature>
<dbReference type="PANTHER" id="PTHR42784">
    <property type="entry name" value="PYRANOSE 2-OXIDASE"/>
    <property type="match status" value="1"/>
</dbReference>